<evidence type="ECO:0008006" key="4">
    <source>
        <dbReference type="Google" id="ProtNLM"/>
    </source>
</evidence>
<name>A0A074ZGN1_OPIVI</name>
<feature type="compositionally biased region" description="Polar residues" evidence="1">
    <location>
        <begin position="412"/>
        <end position="423"/>
    </location>
</feature>
<keyword evidence="3" id="KW-1185">Reference proteome</keyword>
<organism evidence="2 3">
    <name type="scientific">Opisthorchis viverrini</name>
    <name type="common">Southeast Asian liver fluke</name>
    <dbReference type="NCBI Taxonomy" id="6198"/>
    <lineage>
        <taxon>Eukaryota</taxon>
        <taxon>Metazoa</taxon>
        <taxon>Spiralia</taxon>
        <taxon>Lophotrochozoa</taxon>
        <taxon>Platyhelminthes</taxon>
        <taxon>Trematoda</taxon>
        <taxon>Digenea</taxon>
        <taxon>Opisthorchiida</taxon>
        <taxon>Opisthorchiata</taxon>
        <taxon>Opisthorchiidae</taxon>
        <taxon>Opisthorchis</taxon>
    </lineage>
</organism>
<protein>
    <recommendedName>
        <fullName evidence="4">MYCBP-associated protein</fullName>
    </recommendedName>
</protein>
<dbReference type="Pfam" id="PF14646">
    <property type="entry name" value="MYCBPAP"/>
    <property type="match status" value="1"/>
</dbReference>
<dbReference type="EMBL" id="KL596749">
    <property type="protein sequence ID" value="KER26368.1"/>
    <property type="molecule type" value="Genomic_DNA"/>
</dbReference>
<dbReference type="STRING" id="6198.A0A074ZGN1"/>
<gene>
    <name evidence="2" type="ORF">T265_14006</name>
</gene>
<evidence type="ECO:0000313" key="2">
    <source>
        <dbReference type="EMBL" id="KER26368.1"/>
    </source>
</evidence>
<dbReference type="PANTHER" id="PTHR48421">
    <property type="entry name" value="MYCBP-ASSOCIATED PROTEIN"/>
    <property type="match status" value="1"/>
</dbReference>
<dbReference type="InterPro" id="IPR032707">
    <property type="entry name" value="MYCBPAP"/>
</dbReference>
<dbReference type="KEGG" id="ovi:T265_14006"/>
<proteinExistence type="predicted"/>
<dbReference type="AlphaFoldDB" id="A0A074ZGN1"/>
<dbReference type="Gene3D" id="2.60.40.10">
    <property type="entry name" value="Immunoglobulins"/>
    <property type="match status" value="1"/>
</dbReference>
<feature type="compositionally biased region" description="Low complexity" evidence="1">
    <location>
        <begin position="751"/>
        <end position="762"/>
    </location>
</feature>
<dbReference type="Proteomes" id="UP000054324">
    <property type="component" value="Unassembled WGS sequence"/>
</dbReference>
<dbReference type="InterPro" id="IPR013783">
    <property type="entry name" value="Ig-like_fold"/>
</dbReference>
<dbReference type="OrthoDB" id="10263316at2759"/>
<feature type="region of interest" description="Disordered" evidence="1">
    <location>
        <begin position="751"/>
        <end position="782"/>
    </location>
</feature>
<feature type="non-terminal residue" evidence="2">
    <location>
        <position position="1"/>
    </location>
</feature>
<feature type="region of interest" description="Disordered" evidence="1">
    <location>
        <begin position="412"/>
        <end position="432"/>
    </location>
</feature>
<evidence type="ECO:0000256" key="1">
    <source>
        <dbReference type="SAM" id="MobiDB-lite"/>
    </source>
</evidence>
<accession>A0A074ZGN1</accession>
<dbReference type="RefSeq" id="XP_009169882.1">
    <property type="nucleotide sequence ID" value="XM_009171618.1"/>
</dbReference>
<dbReference type="PANTHER" id="PTHR48421:SF1">
    <property type="entry name" value="MYCBP-ASSOCIATED PROTEIN"/>
    <property type="match status" value="1"/>
</dbReference>
<evidence type="ECO:0000313" key="3">
    <source>
        <dbReference type="Proteomes" id="UP000054324"/>
    </source>
</evidence>
<sequence>KSKARSRLPVSEEIPELQPWRPSVIYDASIDELRITEERLSKKLEEWRRKRPVKEDFEASAGRMQRVAVQVRIPESQQLRPLKRFAVLKRAPSDSYVANQISTEPSHKLCGQTDGCTQLGQKQDWFTAGFGPRVTPNGHVVEHSILGDPESFYRTAVLRGDITWELVPEEIRRKLQPEFTNLDFTVVTGLSTCPKSLPAKVRCDPFPITGDQSALENWQQWLAKQKAMQKRLSDMSKRKPSDLVMNSGEDYYLNQLGREKIERTLPLVAPGKGNRYKSEFWSQNEFFQGKRSRDVCTSLSLKQKGIYYPLEFIKCPQSIRKEKGLDSPPSRPSALMSVSRSVQLTGLYSKSEYMASQLRSLDPLITTIVPHEPALDELEIVGQKEMDSNDRNLPENTENVPVFMGLSVTNQQEQHTQVPQLETDSPKRNVPQSSCPSLIIQGQPVEWLADPDEQNVLDIDVVLHSTDPHVRTEYLTLMNNGRTIIFYEWNKNPDSSLFDSAHANFYFDNRQGTILPGDEVRIPVTFKALREGIFRETWLVTAVPQLRNRAPIQVTFSGLAIWNDAYQFHCVRETPPSVVVQHEANYMMVYRLLNQLVMSFECPERPITPEDPLVTEEEIFKKSNPKLFYHYDVVQKLQKLHRDLRIRQLTPPDENGCTDVPEPEPWDYSVRNLREMIYADEPESGHADIVSKHQTELDTFFKCADKLCFAPTELMVKRGTKLYQTGYQYLEITLVNLFNLCSRLRRNHGLPELTTGTTTEPGENTRVPRATEPTQTPQGGFLKGPPEGSHLQEEVLVMQVEESLSQEALHSWRQKITGIIYSQLLTSIGEMAAIWDQAEGI</sequence>
<dbReference type="GeneID" id="20328173"/>
<dbReference type="CTD" id="20328173"/>
<reference evidence="2 3" key="1">
    <citation type="submission" date="2013-11" db="EMBL/GenBank/DDBJ databases">
        <title>Opisthorchis viverrini - life in the bile duct.</title>
        <authorList>
            <person name="Young N.D."/>
            <person name="Nagarajan N."/>
            <person name="Lin S.J."/>
            <person name="Korhonen P.K."/>
            <person name="Jex A.R."/>
            <person name="Hall R.S."/>
            <person name="Safavi-Hemami H."/>
            <person name="Kaewkong W."/>
            <person name="Bertrand D."/>
            <person name="Gao S."/>
            <person name="Seet Q."/>
            <person name="Wongkham S."/>
            <person name="Teh B.T."/>
            <person name="Wongkham C."/>
            <person name="Intapan P.M."/>
            <person name="Maleewong W."/>
            <person name="Yang X."/>
            <person name="Hu M."/>
            <person name="Wang Z."/>
            <person name="Hofmann A."/>
            <person name="Sternberg P.W."/>
            <person name="Tan P."/>
            <person name="Wang J."/>
            <person name="Gasser R.B."/>
        </authorList>
    </citation>
    <scope>NUCLEOTIDE SEQUENCE [LARGE SCALE GENOMIC DNA]</scope>
</reference>